<dbReference type="GO" id="GO:0008320">
    <property type="term" value="F:protein transmembrane transporter activity"/>
    <property type="evidence" value="ECO:0007669"/>
    <property type="project" value="InterPro"/>
</dbReference>
<evidence type="ECO:0000256" key="8">
    <source>
        <dbReference type="ARBA" id="ARBA00023128"/>
    </source>
</evidence>
<dbReference type="Pfam" id="PF01459">
    <property type="entry name" value="Porin_3"/>
    <property type="match status" value="1"/>
</dbReference>
<evidence type="ECO:0000256" key="3">
    <source>
        <dbReference type="ARBA" id="ARBA00022448"/>
    </source>
</evidence>
<dbReference type="Proteomes" id="UP000188320">
    <property type="component" value="Unassembled WGS sequence"/>
</dbReference>
<dbReference type="InterPro" id="IPR023614">
    <property type="entry name" value="Porin_dom_sf"/>
</dbReference>
<proteinExistence type="inferred from homology"/>
<dbReference type="PANTHER" id="PTHR10802">
    <property type="entry name" value="MITOCHONDRIAL IMPORT RECEPTOR SUBUNIT TOM40"/>
    <property type="match status" value="1"/>
</dbReference>
<keyword evidence="7" id="KW-0653">Protein transport</keyword>
<sequence>MQKDEHSVFQAETEYDGDDYIVNSKITNPSVTEGTGVFALSYLQSITKNLAAGAEIMVQKPYPKYQEAATSLAIRYTPDDKSVWVAQAQGTNILTASYWRKISSKVDACAELQVLNMPTQGRRDAVCTVGAKYEFASATYRAQMDNTFKLSMLLEEKIAPGFSFLISGDIDYAKGENKFGVGLQLES</sequence>
<reference evidence="11" key="1">
    <citation type="submission" date="2017-01" db="EMBL/GenBank/DDBJ databases">
        <authorList>
            <person name="Wang Y."/>
            <person name="White M."/>
            <person name="Kvist S."/>
            <person name="Moncalvo J.-M."/>
        </authorList>
    </citation>
    <scope>NUCLEOTIDE SEQUENCE [LARGE SCALE GENOMIC DNA]</scope>
    <source>
        <strain evidence="11">COL-18-3</strain>
    </source>
</reference>
<keyword evidence="10" id="KW-0675">Receptor</keyword>
<evidence type="ECO:0000256" key="5">
    <source>
        <dbReference type="ARBA" id="ARBA00022692"/>
    </source>
</evidence>
<dbReference type="Gene3D" id="2.40.160.10">
    <property type="entry name" value="Porin"/>
    <property type="match status" value="1"/>
</dbReference>
<gene>
    <name evidence="10" type="ORF">AX774_g74</name>
</gene>
<evidence type="ECO:0000256" key="6">
    <source>
        <dbReference type="ARBA" id="ARBA00022787"/>
    </source>
</evidence>
<organism evidence="10 11">
    <name type="scientific">Zancudomyces culisetae</name>
    <name type="common">Gut fungus</name>
    <name type="synonym">Smittium culisetae</name>
    <dbReference type="NCBI Taxonomy" id="1213189"/>
    <lineage>
        <taxon>Eukaryota</taxon>
        <taxon>Fungi</taxon>
        <taxon>Fungi incertae sedis</taxon>
        <taxon>Zoopagomycota</taxon>
        <taxon>Kickxellomycotina</taxon>
        <taxon>Harpellomycetes</taxon>
        <taxon>Harpellales</taxon>
        <taxon>Legeriomycetaceae</taxon>
        <taxon>Zancudomyces</taxon>
    </lineage>
</organism>
<keyword evidence="11" id="KW-1185">Reference proteome</keyword>
<accession>A0A1R1PZG5</accession>
<evidence type="ECO:0000313" key="11">
    <source>
        <dbReference type="Proteomes" id="UP000188320"/>
    </source>
</evidence>
<evidence type="ECO:0000313" key="10">
    <source>
        <dbReference type="EMBL" id="OMH86353.1"/>
    </source>
</evidence>
<evidence type="ECO:0000256" key="1">
    <source>
        <dbReference type="ARBA" id="ARBA00004374"/>
    </source>
</evidence>
<dbReference type="InterPro" id="IPR037930">
    <property type="entry name" value="Tom40"/>
</dbReference>
<evidence type="ECO:0000256" key="2">
    <source>
        <dbReference type="ARBA" id="ARBA00010510"/>
    </source>
</evidence>
<dbReference type="EMBL" id="LSSK01000007">
    <property type="protein sequence ID" value="OMH86353.1"/>
    <property type="molecule type" value="Genomic_DNA"/>
</dbReference>
<keyword evidence="4" id="KW-1134">Transmembrane beta strand</keyword>
<keyword evidence="8" id="KW-0496">Mitochondrion</keyword>
<comment type="similarity">
    <text evidence="2">Belongs to the Tom40 family.</text>
</comment>
<keyword evidence="3" id="KW-0813">Transport</keyword>
<keyword evidence="9" id="KW-0472">Membrane</keyword>
<dbReference type="GO" id="GO:0030150">
    <property type="term" value="P:protein import into mitochondrial matrix"/>
    <property type="evidence" value="ECO:0007669"/>
    <property type="project" value="InterPro"/>
</dbReference>
<dbReference type="AlphaFoldDB" id="A0A1R1PZG5"/>
<dbReference type="GO" id="GO:0005741">
    <property type="term" value="C:mitochondrial outer membrane"/>
    <property type="evidence" value="ECO:0007669"/>
    <property type="project" value="UniProtKB-SubCell"/>
</dbReference>
<evidence type="ECO:0000256" key="9">
    <source>
        <dbReference type="ARBA" id="ARBA00023136"/>
    </source>
</evidence>
<keyword evidence="5" id="KW-0812">Transmembrane</keyword>
<dbReference type="OrthoDB" id="19656at2759"/>
<evidence type="ECO:0000256" key="7">
    <source>
        <dbReference type="ARBA" id="ARBA00022927"/>
    </source>
</evidence>
<protein>
    <submittedName>
        <fullName evidence="10">Putative mitochondrial import receptor subunit tom40</fullName>
    </submittedName>
</protein>
<comment type="caution">
    <text evidence="10">The sequence shown here is derived from an EMBL/GenBank/DDBJ whole genome shotgun (WGS) entry which is preliminary data.</text>
</comment>
<dbReference type="InterPro" id="IPR027246">
    <property type="entry name" value="Porin_Euk/Tom40"/>
</dbReference>
<evidence type="ECO:0000256" key="4">
    <source>
        <dbReference type="ARBA" id="ARBA00022452"/>
    </source>
</evidence>
<comment type="subcellular location">
    <subcellularLocation>
        <location evidence="1">Mitochondrion outer membrane</location>
        <topology evidence="1">Multi-pass membrane protein</topology>
    </subcellularLocation>
</comment>
<name>A0A1R1PZG5_ZANCU</name>
<keyword evidence="6" id="KW-1000">Mitochondrion outer membrane</keyword>